<organism evidence="1 2">
    <name type="scientific">Pistacia integerrima</name>
    <dbReference type="NCBI Taxonomy" id="434235"/>
    <lineage>
        <taxon>Eukaryota</taxon>
        <taxon>Viridiplantae</taxon>
        <taxon>Streptophyta</taxon>
        <taxon>Embryophyta</taxon>
        <taxon>Tracheophyta</taxon>
        <taxon>Spermatophyta</taxon>
        <taxon>Magnoliopsida</taxon>
        <taxon>eudicotyledons</taxon>
        <taxon>Gunneridae</taxon>
        <taxon>Pentapetalae</taxon>
        <taxon>rosids</taxon>
        <taxon>malvids</taxon>
        <taxon>Sapindales</taxon>
        <taxon>Anacardiaceae</taxon>
        <taxon>Pistacia</taxon>
    </lineage>
</organism>
<proteinExistence type="predicted"/>
<protein>
    <submittedName>
        <fullName evidence="1">Uncharacterized protein</fullName>
    </submittedName>
</protein>
<reference evidence="2" key="1">
    <citation type="journal article" date="2023" name="G3 (Bethesda)">
        <title>Genome assembly and association tests identify interacting loci associated with vigor, precocity, and sex in interspecific pistachio rootstocks.</title>
        <authorList>
            <person name="Palmer W."/>
            <person name="Jacygrad E."/>
            <person name="Sagayaradj S."/>
            <person name="Cavanaugh K."/>
            <person name="Han R."/>
            <person name="Bertier L."/>
            <person name="Beede B."/>
            <person name="Kafkas S."/>
            <person name="Golino D."/>
            <person name="Preece J."/>
            <person name="Michelmore R."/>
        </authorList>
    </citation>
    <scope>NUCLEOTIDE SEQUENCE [LARGE SCALE GENOMIC DNA]</scope>
</reference>
<gene>
    <name evidence="1" type="ORF">Pint_27225</name>
</gene>
<sequence>MKLTWIGWTSYCIALSFWKKSAHRTTLAFTFQLRNEIDACVSSFGQASGYLISRCSRYISYNQLIGPLPNLTGLSNLSYVDMSNNSFEGSTIPPRFSSLQSLTTLYISVFTHSLTHRHTNIKQASIAFKPGILDNHCHIQHR</sequence>
<keyword evidence="2" id="KW-1185">Reference proteome</keyword>
<comment type="caution">
    <text evidence="1">The sequence shown here is derived from an EMBL/GenBank/DDBJ whole genome shotgun (WGS) entry which is preliminary data.</text>
</comment>
<name>A0ACC0YP90_9ROSI</name>
<accession>A0ACC0YP90</accession>
<dbReference type="Proteomes" id="UP001163603">
    <property type="component" value="Chromosome 5"/>
</dbReference>
<evidence type="ECO:0000313" key="1">
    <source>
        <dbReference type="EMBL" id="KAJ0040283.1"/>
    </source>
</evidence>
<dbReference type="EMBL" id="CM047740">
    <property type="protein sequence ID" value="KAJ0040283.1"/>
    <property type="molecule type" value="Genomic_DNA"/>
</dbReference>
<evidence type="ECO:0000313" key="2">
    <source>
        <dbReference type="Proteomes" id="UP001163603"/>
    </source>
</evidence>